<gene>
    <name evidence="1" type="ORF">O3M35_006659</name>
</gene>
<reference evidence="1 2" key="1">
    <citation type="submission" date="2022-12" db="EMBL/GenBank/DDBJ databases">
        <title>Chromosome-level genome assembly of true bugs.</title>
        <authorList>
            <person name="Ma L."/>
            <person name="Li H."/>
        </authorList>
    </citation>
    <scope>NUCLEOTIDE SEQUENCE [LARGE SCALE GENOMIC DNA]</scope>
    <source>
        <strain evidence="1">Lab_2022b</strain>
    </source>
</reference>
<organism evidence="1 2">
    <name type="scientific">Rhynocoris fuscipes</name>
    <dbReference type="NCBI Taxonomy" id="488301"/>
    <lineage>
        <taxon>Eukaryota</taxon>
        <taxon>Metazoa</taxon>
        <taxon>Ecdysozoa</taxon>
        <taxon>Arthropoda</taxon>
        <taxon>Hexapoda</taxon>
        <taxon>Insecta</taxon>
        <taxon>Pterygota</taxon>
        <taxon>Neoptera</taxon>
        <taxon>Paraneoptera</taxon>
        <taxon>Hemiptera</taxon>
        <taxon>Heteroptera</taxon>
        <taxon>Panheteroptera</taxon>
        <taxon>Cimicomorpha</taxon>
        <taxon>Reduviidae</taxon>
        <taxon>Harpactorinae</taxon>
        <taxon>Harpactorini</taxon>
        <taxon>Rhynocoris</taxon>
    </lineage>
</organism>
<dbReference type="AlphaFoldDB" id="A0AAW1DE66"/>
<evidence type="ECO:0000313" key="1">
    <source>
        <dbReference type="EMBL" id="KAK9509316.1"/>
    </source>
</evidence>
<dbReference type="Proteomes" id="UP001461498">
    <property type="component" value="Unassembled WGS sequence"/>
</dbReference>
<sequence length="109" mass="12623">MAPDSKSAIKNFTSVCVPVTNIGLYPRNYFRYSDATFCIQYNLAMRRLYQNFKYSFATFCIRYNSTMRRLCQNFKLIGPTVLPTQSCEFCVHHILRTAQASLKIICIPS</sequence>
<name>A0AAW1DE66_9HEMI</name>
<evidence type="ECO:0000313" key="2">
    <source>
        <dbReference type="Proteomes" id="UP001461498"/>
    </source>
</evidence>
<keyword evidence="2" id="KW-1185">Reference proteome</keyword>
<dbReference type="EMBL" id="JAPXFL010000003">
    <property type="protein sequence ID" value="KAK9509316.1"/>
    <property type="molecule type" value="Genomic_DNA"/>
</dbReference>
<protein>
    <submittedName>
        <fullName evidence="1">Uncharacterized protein</fullName>
    </submittedName>
</protein>
<comment type="caution">
    <text evidence="1">The sequence shown here is derived from an EMBL/GenBank/DDBJ whole genome shotgun (WGS) entry which is preliminary data.</text>
</comment>
<accession>A0AAW1DE66</accession>
<proteinExistence type="predicted"/>